<dbReference type="InterPro" id="IPR007214">
    <property type="entry name" value="YbaK/aa-tRNA-synth-assoc-dom"/>
</dbReference>
<evidence type="ECO:0000313" key="2">
    <source>
        <dbReference type="EMBL" id="AXA36334.1"/>
    </source>
</evidence>
<dbReference type="InterPro" id="IPR036754">
    <property type="entry name" value="YbaK/aa-tRNA-synt-asso_dom_sf"/>
</dbReference>
<accession>A0A2Z4Y596</accession>
<dbReference type="AlphaFoldDB" id="A0A2Z4Y596"/>
<dbReference type="KEGG" id="schv:BRCON_1557"/>
<gene>
    <name evidence="2" type="ORF">BRCON_1557</name>
</gene>
<evidence type="ECO:0000313" key="3">
    <source>
        <dbReference type="Proteomes" id="UP000262583"/>
    </source>
</evidence>
<dbReference type="SUPFAM" id="SSF55826">
    <property type="entry name" value="YbaK/ProRS associated domain"/>
    <property type="match status" value="1"/>
</dbReference>
<name>A0A2Z4Y596_SUMC1</name>
<sequence>MTIAVRLKKLLDEADVPYRVEQHPVAYTAQEVAQATHVSGKEFAKTVIVVADGKHLMVALPASHRIDLAALKDYLGCKDVRLATEHEFAGEFPDCEIGAMPPIGSLYSLRLLAAAPLKEDETILFNAGSHREAILMKREDWERCASPEWGDFARPA</sequence>
<dbReference type="Gene3D" id="3.90.960.10">
    <property type="entry name" value="YbaK/aminoacyl-tRNA synthetase-associated domain"/>
    <property type="match status" value="1"/>
</dbReference>
<reference evidence="2 3" key="1">
    <citation type="submission" date="2018-05" db="EMBL/GenBank/DDBJ databases">
        <title>A metagenomic window into the 2 km-deep terrestrial subsurface aquifer revealed taxonomically and functionally diverse microbial community comprising novel uncultured bacterial lineages.</title>
        <authorList>
            <person name="Kadnikov V.V."/>
            <person name="Mardanov A.V."/>
            <person name="Beletsky A.V."/>
            <person name="Banks D."/>
            <person name="Pimenov N.V."/>
            <person name="Frank Y.A."/>
            <person name="Karnachuk O.V."/>
            <person name="Ravin N.V."/>
        </authorList>
    </citation>
    <scope>NUCLEOTIDE SEQUENCE [LARGE SCALE GENOMIC DNA]</scope>
    <source>
        <strain evidence="2">BY</strain>
    </source>
</reference>
<protein>
    <recommendedName>
        <fullName evidence="1">YbaK/aminoacyl-tRNA synthetase-associated domain-containing protein</fullName>
    </recommendedName>
</protein>
<dbReference type="EMBL" id="CP030759">
    <property type="protein sequence ID" value="AXA36334.1"/>
    <property type="molecule type" value="Genomic_DNA"/>
</dbReference>
<feature type="domain" description="YbaK/aminoacyl-tRNA synthetase-associated" evidence="1">
    <location>
        <begin position="23"/>
        <end position="143"/>
    </location>
</feature>
<dbReference type="Proteomes" id="UP000262583">
    <property type="component" value="Chromosome"/>
</dbReference>
<dbReference type="Pfam" id="PF04073">
    <property type="entry name" value="tRNA_edit"/>
    <property type="match status" value="1"/>
</dbReference>
<dbReference type="GO" id="GO:0002161">
    <property type="term" value="F:aminoacyl-tRNA deacylase activity"/>
    <property type="evidence" value="ECO:0007669"/>
    <property type="project" value="InterPro"/>
</dbReference>
<organism evidence="2 3">
    <name type="scientific">Sumerlaea chitinivorans</name>
    <dbReference type="NCBI Taxonomy" id="2250252"/>
    <lineage>
        <taxon>Bacteria</taxon>
        <taxon>Candidatus Sumerlaeota</taxon>
        <taxon>Candidatus Sumerlaeia</taxon>
        <taxon>Candidatus Sumerlaeales</taxon>
        <taxon>Candidatus Sumerlaeaceae</taxon>
        <taxon>Candidatus Sumerlaea</taxon>
    </lineage>
</organism>
<dbReference type="CDD" id="cd04332">
    <property type="entry name" value="YbaK_like"/>
    <property type="match status" value="1"/>
</dbReference>
<evidence type="ECO:0000259" key="1">
    <source>
        <dbReference type="Pfam" id="PF04073"/>
    </source>
</evidence>
<proteinExistence type="predicted"/>